<keyword evidence="3" id="KW-1185">Reference proteome</keyword>
<comment type="caution">
    <text evidence="2">The sequence shown here is derived from an EMBL/GenBank/DDBJ whole genome shotgun (WGS) entry which is preliminary data.</text>
</comment>
<evidence type="ECO:0000256" key="1">
    <source>
        <dbReference type="SAM" id="MobiDB-lite"/>
    </source>
</evidence>
<evidence type="ECO:0008006" key="4">
    <source>
        <dbReference type="Google" id="ProtNLM"/>
    </source>
</evidence>
<evidence type="ECO:0000313" key="3">
    <source>
        <dbReference type="Proteomes" id="UP001058974"/>
    </source>
</evidence>
<sequence>MVESGNLSQKVPRFNMVKYHLLALISIWPRRTRDSLEEAATSEILALEKRRMIRKGCFNCKKPGHFIVEYPELQKENPKKGSFQKFSFKKNIKKSLMETRDELDNEEDSKKDEEQSNLTLRALTSSEAKSNSDFGSKFEEEDEEVMNDLEQGEASKRTYLMGNSQKRNTLRSFLGGLIPKSEIDMILICYSSEG</sequence>
<dbReference type="AlphaFoldDB" id="A0A9D5A2T5"/>
<accession>A0A9D5A2T5</accession>
<dbReference type="EMBL" id="JAMSHJ010000007">
    <property type="protein sequence ID" value="KAI5391010.1"/>
    <property type="molecule type" value="Genomic_DNA"/>
</dbReference>
<feature type="compositionally biased region" description="Basic and acidic residues" evidence="1">
    <location>
        <begin position="99"/>
        <end position="114"/>
    </location>
</feature>
<proteinExistence type="predicted"/>
<evidence type="ECO:0000313" key="2">
    <source>
        <dbReference type="EMBL" id="KAI5391010.1"/>
    </source>
</evidence>
<name>A0A9D5A2T5_PEA</name>
<feature type="compositionally biased region" description="Polar residues" evidence="1">
    <location>
        <begin position="116"/>
        <end position="134"/>
    </location>
</feature>
<feature type="region of interest" description="Disordered" evidence="1">
    <location>
        <begin position="99"/>
        <end position="148"/>
    </location>
</feature>
<dbReference type="Proteomes" id="UP001058974">
    <property type="component" value="Chromosome 7"/>
</dbReference>
<organism evidence="2 3">
    <name type="scientific">Pisum sativum</name>
    <name type="common">Garden pea</name>
    <name type="synonym">Lathyrus oleraceus</name>
    <dbReference type="NCBI Taxonomy" id="3888"/>
    <lineage>
        <taxon>Eukaryota</taxon>
        <taxon>Viridiplantae</taxon>
        <taxon>Streptophyta</taxon>
        <taxon>Embryophyta</taxon>
        <taxon>Tracheophyta</taxon>
        <taxon>Spermatophyta</taxon>
        <taxon>Magnoliopsida</taxon>
        <taxon>eudicotyledons</taxon>
        <taxon>Gunneridae</taxon>
        <taxon>Pentapetalae</taxon>
        <taxon>rosids</taxon>
        <taxon>fabids</taxon>
        <taxon>Fabales</taxon>
        <taxon>Fabaceae</taxon>
        <taxon>Papilionoideae</taxon>
        <taxon>50 kb inversion clade</taxon>
        <taxon>NPAAA clade</taxon>
        <taxon>Hologalegina</taxon>
        <taxon>IRL clade</taxon>
        <taxon>Fabeae</taxon>
        <taxon>Lathyrus</taxon>
    </lineage>
</organism>
<gene>
    <name evidence="2" type="ORF">KIW84_076032</name>
</gene>
<reference evidence="2 3" key="1">
    <citation type="journal article" date="2022" name="Nat. Genet.">
        <title>Improved pea reference genome and pan-genome highlight genomic features and evolutionary characteristics.</title>
        <authorList>
            <person name="Yang T."/>
            <person name="Liu R."/>
            <person name="Luo Y."/>
            <person name="Hu S."/>
            <person name="Wang D."/>
            <person name="Wang C."/>
            <person name="Pandey M.K."/>
            <person name="Ge S."/>
            <person name="Xu Q."/>
            <person name="Li N."/>
            <person name="Li G."/>
            <person name="Huang Y."/>
            <person name="Saxena R.K."/>
            <person name="Ji Y."/>
            <person name="Li M."/>
            <person name="Yan X."/>
            <person name="He Y."/>
            <person name="Liu Y."/>
            <person name="Wang X."/>
            <person name="Xiang C."/>
            <person name="Varshney R.K."/>
            <person name="Ding H."/>
            <person name="Gao S."/>
            <person name="Zong X."/>
        </authorList>
    </citation>
    <scope>NUCLEOTIDE SEQUENCE [LARGE SCALE GENOMIC DNA]</scope>
    <source>
        <strain evidence="2 3">cv. Zhongwan 6</strain>
    </source>
</reference>
<dbReference type="Gramene" id="Psat07G0603200-T1">
    <property type="protein sequence ID" value="KAI5391010.1"/>
    <property type="gene ID" value="KIW84_076032"/>
</dbReference>
<dbReference type="Gene3D" id="4.10.60.10">
    <property type="entry name" value="Zinc finger, CCHC-type"/>
    <property type="match status" value="1"/>
</dbReference>
<protein>
    <recommendedName>
        <fullName evidence="4">CCHC-type domain-containing protein</fullName>
    </recommendedName>
</protein>
<feature type="compositionally biased region" description="Acidic residues" evidence="1">
    <location>
        <begin position="139"/>
        <end position="148"/>
    </location>
</feature>